<keyword evidence="1" id="KW-0732">Signal</keyword>
<proteinExistence type="predicted"/>
<gene>
    <name evidence="3" type="primary">LOC106074563</name>
</gene>
<evidence type="ECO:0000313" key="3">
    <source>
        <dbReference type="RefSeq" id="XP_013090801.2"/>
    </source>
</evidence>
<sequence length="147" mass="17233">MSPMHQLALLYLCLSFFASYTAITSASLFTHRQQRTQEWVPEDANNIIDENSSDNVGQEGRQRSLGRIWKLLRHLETRDAQLSHRDIERQSLRRDATNDSDDAVDKVTEIHLNKRQPLWEMTGIDVVSQIIREIEKQERQREMMLKG</sequence>
<dbReference type="GeneID" id="106074563"/>
<accession>A0A9U8EJX4</accession>
<dbReference type="AlphaFoldDB" id="A0A9U8EJX4"/>
<feature type="chain" id="PRO_5040972413" evidence="1">
    <location>
        <begin position="27"/>
        <end position="147"/>
    </location>
</feature>
<dbReference type="OrthoDB" id="10291124at2759"/>
<dbReference type="RefSeq" id="XP_013090801.2">
    <property type="nucleotide sequence ID" value="XM_013235347.2"/>
</dbReference>
<name>A0A9U8EJX4_BIOGL</name>
<organism evidence="2 3">
    <name type="scientific">Biomphalaria glabrata</name>
    <name type="common">Bloodfluke planorb</name>
    <name type="synonym">Freshwater snail</name>
    <dbReference type="NCBI Taxonomy" id="6526"/>
    <lineage>
        <taxon>Eukaryota</taxon>
        <taxon>Metazoa</taxon>
        <taxon>Spiralia</taxon>
        <taxon>Lophotrochozoa</taxon>
        <taxon>Mollusca</taxon>
        <taxon>Gastropoda</taxon>
        <taxon>Heterobranchia</taxon>
        <taxon>Euthyneura</taxon>
        <taxon>Panpulmonata</taxon>
        <taxon>Hygrophila</taxon>
        <taxon>Lymnaeoidea</taxon>
        <taxon>Planorbidae</taxon>
        <taxon>Biomphalaria</taxon>
    </lineage>
</organism>
<keyword evidence="2" id="KW-1185">Reference proteome</keyword>
<feature type="signal peptide" evidence="1">
    <location>
        <begin position="1"/>
        <end position="26"/>
    </location>
</feature>
<dbReference type="Proteomes" id="UP001165740">
    <property type="component" value="Chromosome 10"/>
</dbReference>
<evidence type="ECO:0000313" key="2">
    <source>
        <dbReference type="Proteomes" id="UP001165740"/>
    </source>
</evidence>
<evidence type="ECO:0000256" key="1">
    <source>
        <dbReference type="SAM" id="SignalP"/>
    </source>
</evidence>
<protein>
    <submittedName>
        <fullName evidence="3">Uncharacterized protein LOC106074563</fullName>
    </submittedName>
</protein>
<reference evidence="3" key="1">
    <citation type="submission" date="2025-08" db="UniProtKB">
        <authorList>
            <consortium name="RefSeq"/>
        </authorList>
    </citation>
    <scope>IDENTIFICATION</scope>
</reference>